<proteinExistence type="predicted"/>
<reference evidence="1" key="1">
    <citation type="journal article" date="2021" name="Proc. Natl. Acad. Sci. U.S.A.">
        <title>A Catalog of Tens of Thousands of Viruses from Human Metagenomes Reveals Hidden Associations with Chronic Diseases.</title>
        <authorList>
            <person name="Tisza M.J."/>
            <person name="Buck C.B."/>
        </authorList>
    </citation>
    <scope>NUCLEOTIDE SEQUENCE</scope>
    <source>
        <strain evidence="1">Ct4uh47</strain>
    </source>
</reference>
<evidence type="ECO:0000313" key="1">
    <source>
        <dbReference type="EMBL" id="DAG02124.1"/>
    </source>
</evidence>
<sequence>MLRRCCTTTSNPSNRSEVARLRANQAPLPRASNPVATLSKTALSKAAVSCGAPRPPAVQ</sequence>
<organism evidence="1">
    <name type="scientific">Myoviridae sp. ct4uh47</name>
    <dbReference type="NCBI Taxonomy" id="2825032"/>
    <lineage>
        <taxon>Viruses</taxon>
        <taxon>Duplodnaviria</taxon>
        <taxon>Heunggongvirae</taxon>
        <taxon>Uroviricota</taxon>
        <taxon>Caudoviricetes</taxon>
    </lineage>
</organism>
<name>A0A8S5V5Y3_9CAUD</name>
<accession>A0A8S5V5Y3</accession>
<dbReference type="EMBL" id="BK016203">
    <property type="protein sequence ID" value="DAG02124.1"/>
    <property type="molecule type" value="Genomic_DNA"/>
</dbReference>
<protein>
    <submittedName>
        <fullName evidence="1">Uncharacterized protein</fullName>
    </submittedName>
</protein>